<keyword evidence="1" id="KW-0732">Signal</keyword>
<dbReference type="EMBL" id="JADIMS010000065">
    <property type="protein sequence ID" value="MBO8450259.1"/>
    <property type="molecule type" value="Genomic_DNA"/>
</dbReference>
<evidence type="ECO:0000256" key="1">
    <source>
        <dbReference type="SAM" id="SignalP"/>
    </source>
</evidence>
<gene>
    <name evidence="2" type="ORF">IAA96_04050</name>
</gene>
<feature type="signal peptide" evidence="1">
    <location>
        <begin position="1"/>
        <end position="28"/>
    </location>
</feature>
<dbReference type="Proteomes" id="UP000823616">
    <property type="component" value="Unassembled WGS sequence"/>
</dbReference>
<evidence type="ECO:0000313" key="3">
    <source>
        <dbReference type="Proteomes" id="UP000823616"/>
    </source>
</evidence>
<name>A0A9D9EML5_9SPIR</name>
<dbReference type="AlphaFoldDB" id="A0A9D9EML5"/>
<comment type="caution">
    <text evidence="2">The sequence shown here is derived from an EMBL/GenBank/DDBJ whole genome shotgun (WGS) entry which is preliminary data.</text>
</comment>
<evidence type="ECO:0000313" key="2">
    <source>
        <dbReference type="EMBL" id="MBO8450259.1"/>
    </source>
</evidence>
<reference evidence="2" key="1">
    <citation type="submission" date="2020-10" db="EMBL/GenBank/DDBJ databases">
        <authorList>
            <person name="Gilroy R."/>
        </authorList>
    </citation>
    <scope>NUCLEOTIDE SEQUENCE</scope>
    <source>
        <strain evidence="2">B3-4054</strain>
    </source>
</reference>
<sequence length="480" mass="52821">MKRKKRIPFLFLCALSLSGIRFTGSASAESGGGLPLFSRPFAEGRWRHNFTGGGKTAEPAAFRLGAGTDGIRVTVYGKKRANRNAEFTSLRAGVTPFRQRRFTANFFYGSLRYNGLASRLRNPPGAGTATVYSPVRPTKSLFFGQGDASDKQTLAGEILAGNWRFAVCGEPEDSGPVWFSAGWSGKLPLYPAVSLSVTGFTGRQILPEKPSDSWFPQYHRDNAAEILHAGGEFAVQHKHFSASVFVSAAEGILRPDSGSLRADAALYGKYGRLSVFYNRTGEENVLLSGERPKMLEQAGFSPYFTFTLRKRFWFRVAAGAQVYTAQETDGNSVSAGQGVRFAGGFLTCSTLTSSLTVRLKAAGYGTERKIRAEGSLRCAAFCARRLILRAEGKAGWENRRPDPETVQAGFRTEYRFTLYRSLGILGETEKEDGEYEYTAGVYYTDRIPFFRMDMDLSAGLSAHTDERKFSGNVTVKIRID</sequence>
<proteinExistence type="predicted"/>
<accession>A0A9D9EML5</accession>
<organism evidence="2 3">
    <name type="scientific">Candidatus Avitreponema avistercoris</name>
    <dbReference type="NCBI Taxonomy" id="2840705"/>
    <lineage>
        <taxon>Bacteria</taxon>
        <taxon>Pseudomonadati</taxon>
        <taxon>Spirochaetota</taxon>
        <taxon>Spirochaetia</taxon>
        <taxon>Spirochaetales</taxon>
        <taxon>Candidatus Avitreponema</taxon>
    </lineage>
</organism>
<protein>
    <submittedName>
        <fullName evidence="2">Uncharacterized protein</fullName>
    </submittedName>
</protein>
<feature type="chain" id="PRO_5039193835" evidence="1">
    <location>
        <begin position="29"/>
        <end position="480"/>
    </location>
</feature>
<reference evidence="2" key="2">
    <citation type="journal article" date="2021" name="PeerJ">
        <title>Extensive microbial diversity within the chicken gut microbiome revealed by metagenomics and culture.</title>
        <authorList>
            <person name="Gilroy R."/>
            <person name="Ravi A."/>
            <person name="Getino M."/>
            <person name="Pursley I."/>
            <person name="Horton D.L."/>
            <person name="Alikhan N.F."/>
            <person name="Baker D."/>
            <person name="Gharbi K."/>
            <person name="Hall N."/>
            <person name="Watson M."/>
            <person name="Adriaenssens E.M."/>
            <person name="Foster-Nyarko E."/>
            <person name="Jarju S."/>
            <person name="Secka A."/>
            <person name="Antonio M."/>
            <person name="Oren A."/>
            <person name="Chaudhuri R.R."/>
            <person name="La Ragione R."/>
            <person name="Hildebrand F."/>
            <person name="Pallen M.J."/>
        </authorList>
    </citation>
    <scope>NUCLEOTIDE SEQUENCE</scope>
    <source>
        <strain evidence="2">B3-4054</strain>
    </source>
</reference>